<evidence type="ECO:0000256" key="1">
    <source>
        <dbReference type="SAM" id="MobiDB-lite"/>
    </source>
</evidence>
<dbReference type="EMBL" id="CACVKT020004298">
    <property type="protein sequence ID" value="CAC5388938.1"/>
    <property type="molecule type" value="Genomic_DNA"/>
</dbReference>
<reference evidence="2 3" key="1">
    <citation type="submission" date="2020-06" db="EMBL/GenBank/DDBJ databases">
        <authorList>
            <person name="Li R."/>
            <person name="Bekaert M."/>
        </authorList>
    </citation>
    <scope>NUCLEOTIDE SEQUENCE [LARGE SCALE GENOMIC DNA]</scope>
    <source>
        <strain evidence="3">wild</strain>
    </source>
</reference>
<proteinExistence type="predicted"/>
<dbReference type="Proteomes" id="UP000507470">
    <property type="component" value="Unassembled WGS sequence"/>
</dbReference>
<gene>
    <name evidence="2" type="ORF">MCOR_24164</name>
</gene>
<evidence type="ECO:0000313" key="2">
    <source>
        <dbReference type="EMBL" id="CAC5388938.1"/>
    </source>
</evidence>
<feature type="region of interest" description="Disordered" evidence="1">
    <location>
        <begin position="1"/>
        <end position="24"/>
    </location>
</feature>
<organism evidence="2 3">
    <name type="scientific">Mytilus coruscus</name>
    <name type="common">Sea mussel</name>
    <dbReference type="NCBI Taxonomy" id="42192"/>
    <lineage>
        <taxon>Eukaryota</taxon>
        <taxon>Metazoa</taxon>
        <taxon>Spiralia</taxon>
        <taxon>Lophotrochozoa</taxon>
        <taxon>Mollusca</taxon>
        <taxon>Bivalvia</taxon>
        <taxon>Autobranchia</taxon>
        <taxon>Pteriomorphia</taxon>
        <taxon>Mytilida</taxon>
        <taxon>Mytiloidea</taxon>
        <taxon>Mytilidae</taxon>
        <taxon>Mytilinae</taxon>
        <taxon>Mytilus</taxon>
    </lineage>
</organism>
<keyword evidence="3" id="KW-1185">Reference proteome</keyword>
<name>A0A6J8BY08_MYTCO</name>
<protein>
    <submittedName>
        <fullName evidence="2">Uncharacterized protein</fullName>
    </submittedName>
</protein>
<dbReference type="AlphaFoldDB" id="A0A6J8BY08"/>
<accession>A0A6J8BY08</accession>
<sequence>MEINKVARPSRSRNPPVIYTPSSIYQGKPQQMSYNLNARKALDKKMDAAERESEIEITLKAGTLVSDANGYMLQDFISKDLHNIFDDFKADKSVKNINMQIKNICKTAKEHLDKAATKHKTDASKAIVDEIHQSNKAHTNELSRIAIVLNHEEKTVDKETNKSADTTVHITTARKINPNQYNLLKNGSNHNDNTLREMAIDEISTCSREGEELTD</sequence>
<evidence type="ECO:0000313" key="3">
    <source>
        <dbReference type="Proteomes" id="UP000507470"/>
    </source>
</evidence>